<dbReference type="PANTHER" id="PTHR48475">
    <property type="entry name" value="RIBONUCLEASE H"/>
    <property type="match status" value="1"/>
</dbReference>
<dbReference type="InterPro" id="IPR043502">
    <property type="entry name" value="DNA/RNA_pol_sf"/>
</dbReference>
<dbReference type="GO" id="GO:0004523">
    <property type="term" value="F:RNA-DNA hybrid ribonuclease activity"/>
    <property type="evidence" value="ECO:0007669"/>
    <property type="project" value="InterPro"/>
</dbReference>
<dbReference type="InterPro" id="IPR043128">
    <property type="entry name" value="Rev_trsase/Diguanyl_cyclase"/>
</dbReference>
<dbReference type="Gene3D" id="3.10.10.10">
    <property type="entry name" value="HIV Type 1 Reverse Transcriptase, subunit A, domain 1"/>
    <property type="match status" value="1"/>
</dbReference>
<dbReference type="EMBL" id="DP000086">
    <property type="protein sequence ID" value="ABB47433.1"/>
    <property type="molecule type" value="Genomic_DNA"/>
</dbReference>
<reference evidence="5" key="1">
    <citation type="journal article" date="2003" name="Science">
        <title>In-depth view of structure, activity, and evolution of rice chromosome 10.</title>
        <authorList>
            <consortium name="Rice Chromosome 10 Sequencing Consortium"/>
        </authorList>
    </citation>
    <scope>NUCLEOTIDE SEQUENCE [LARGE SCALE GENOMIC DNA]</scope>
</reference>
<name>Q338U9_ORYSJ</name>
<keyword evidence="1" id="KW-0233">DNA recombination</keyword>
<reference evidence="5" key="2">
    <citation type="submission" date="2003-05" db="EMBL/GenBank/DDBJ databases">
        <authorList>
            <person name="Buell C.R."/>
            <person name="Wing R.A."/>
            <person name="McCombie W.R."/>
            <person name="Messing J."/>
            <person name="Yuan Q."/>
            <person name="Ouyang S."/>
        </authorList>
    </citation>
    <scope>NUCLEOTIDE SEQUENCE</scope>
</reference>
<dbReference type="GO" id="GO:0006310">
    <property type="term" value="P:DNA recombination"/>
    <property type="evidence" value="ECO:0007669"/>
    <property type="project" value="UniProtKB-KW"/>
</dbReference>
<dbReference type="Gene3D" id="2.40.70.10">
    <property type="entry name" value="Acid Proteases"/>
    <property type="match status" value="1"/>
</dbReference>
<dbReference type="InterPro" id="IPR036397">
    <property type="entry name" value="RNaseH_sf"/>
</dbReference>
<dbReference type="CDD" id="cd00303">
    <property type="entry name" value="retropepsin_like"/>
    <property type="match status" value="1"/>
</dbReference>
<dbReference type="CDD" id="cd01647">
    <property type="entry name" value="RT_LTR"/>
    <property type="match status" value="1"/>
</dbReference>
<dbReference type="AlphaFoldDB" id="Q338U9"/>
<evidence type="ECO:0000256" key="1">
    <source>
        <dbReference type="ARBA" id="ARBA00023172"/>
    </source>
</evidence>
<evidence type="ECO:0000259" key="3">
    <source>
        <dbReference type="Pfam" id="PF00078"/>
    </source>
</evidence>
<accession>Q338U9</accession>
<feature type="domain" description="RNase H type-1" evidence="4">
    <location>
        <begin position="794"/>
        <end position="901"/>
    </location>
</feature>
<dbReference type="InterPro" id="IPR000477">
    <property type="entry name" value="RT_dom"/>
</dbReference>
<dbReference type="Pfam" id="PF00078">
    <property type="entry name" value="RVT_1"/>
    <property type="match status" value="1"/>
</dbReference>
<proteinExistence type="predicted"/>
<dbReference type="Pfam" id="PF13456">
    <property type="entry name" value="RVT_3"/>
    <property type="match status" value="1"/>
</dbReference>
<feature type="domain" description="Reverse transcriptase" evidence="3">
    <location>
        <begin position="513"/>
        <end position="643"/>
    </location>
</feature>
<dbReference type="PANTHER" id="PTHR48475:SF1">
    <property type="entry name" value="RNASE H TYPE-1 DOMAIN-CONTAINING PROTEIN"/>
    <property type="match status" value="1"/>
</dbReference>
<evidence type="ECO:0000256" key="2">
    <source>
        <dbReference type="SAM" id="MobiDB-lite"/>
    </source>
</evidence>
<dbReference type="Gene3D" id="3.30.420.10">
    <property type="entry name" value="Ribonuclease H-like superfamily/Ribonuclease H"/>
    <property type="match status" value="1"/>
</dbReference>
<evidence type="ECO:0000259" key="4">
    <source>
        <dbReference type="Pfam" id="PF13456"/>
    </source>
</evidence>
<evidence type="ECO:0000313" key="5">
    <source>
        <dbReference type="EMBL" id="ABB47433.1"/>
    </source>
</evidence>
<reference evidence="5" key="3">
    <citation type="submission" date="2006-07" db="EMBL/GenBank/DDBJ databases">
        <authorList>
            <person name="Buell R."/>
        </authorList>
    </citation>
    <scope>NUCLEOTIDE SEQUENCE</scope>
</reference>
<feature type="region of interest" description="Disordered" evidence="2">
    <location>
        <begin position="1"/>
        <end position="29"/>
    </location>
</feature>
<protein>
    <submittedName>
        <fullName evidence="5">Retrotransposon protein, putative, unclassified</fullName>
    </submittedName>
</protein>
<gene>
    <name evidence="5" type="ordered locus">LOC_Os10g24310</name>
</gene>
<dbReference type="SUPFAM" id="SSF56672">
    <property type="entry name" value="DNA/RNA polymerases"/>
    <property type="match status" value="1"/>
</dbReference>
<dbReference type="SUPFAM" id="SSF50630">
    <property type="entry name" value="Acid proteases"/>
    <property type="match status" value="1"/>
</dbReference>
<dbReference type="CDD" id="cd09279">
    <property type="entry name" value="RNase_HI_like"/>
    <property type="match status" value="1"/>
</dbReference>
<sequence length="1016" mass="115439">MEAGEDTSRRRRRQAGGEVVDAQQRRHNRPAVQAAAKASRLVKTWMPMNGDVTIKPYRQKHQSAAMRQPPMASLMVLQHDVVIGGSRRISLKEDHADTDMKVSRRRRLISTIMHKPADLAYMYGSDDEDDSEVAAAEWVRSKKVVPCPWVRSSGKEERFDFDITKAGGKITFDDLKKPMKVDGNPFPVNMVHTSRRTADGGKNRNFQMNAARIINKYQRKYDKQQQERYYEEDNGGFNPHWGCEFFRFCWNEEGSSRSYNRGNRLRQTGVHVHQRLGPVNQDQDQDDVEHRKSQWCPSGIFTKNQKRRVQRLRNRERFQEVEQEINHRLKKTKPSQVATADVVGADEARRLVKGKSVVTTSVNMKPEGKENRHLKPLYINGYVNGMPLSKIMVDGGAVVNLMPYATFRKLGRNSEDLIKTNMVLKDFGGNPSETKGVLNVELTVGSKTVPTTFFVIDRKGSYSLLLGRDWIHANCCIPSTMHQCLIQWQGDKIKIVPADSQLKMESPNYYFEGVWRVQTSTPRTRDFNKATPKDEYPMPVADQLADAASGHKILSFMDGNAGYNQIFMAEEDIHKIAFRCPGAIGLFEWVVMTFGLKSAGATYQRAMNYIFHDLIGWLVEVYIDDVVVKSKGIENHIADLSVLAGQFLGFLVHERGIEITQRSINAIKKIQPPKDKKKLQKLISKTNFIRRFISNLSGRIEPFTPLLRLKADQEFTWGAEQQKALDNIKEYLSSPPVLIPPQKGIPFRLYLSAGGKTEPQTKPYPLDMWKYGSALQQRPEERSLNGRVCTHGCGIGLVIISPRGAGFEFAYTIKPYATNNQAEYEAVLKGLQLLKEVEADAIEIVGDSLLVISQLAGEYECKNDTLMVYNEKCQELMDGFPLVTLKHVSREQNVEANDLAQGASGYKPITKDIDVEVATIIAGDWRHDVFQYMQNPSQSASQKLRYKALKYTLLDDELYYRTIDGLLLKCLSADQAKVAIGEGISSRQCWKIASSITKDVKIVKNLEQFNEHRHWL</sequence>
<dbReference type="Gene3D" id="3.30.70.270">
    <property type="match status" value="2"/>
</dbReference>
<organism evidence="5">
    <name type="scientific">Oryza sativa subsp. japonica</name>
    <name type="common">Rice</name>
    <dbReference type="NCBI Taxonomy" id="39947"/>
    <lineage>
        <taxon>Eukaryota</taxon>
        <taxon>Viridiplantae</taxon>
        <taxon>Streptophyta</taxon>
        <taxon>Embryophyta</taxon>
        <taxon>Tracheophyta</taxon>
        <taxon>Spermatophyta</taxon>
        <taxon>Magnoliopsida</taxon>
        <taxon>Liliopsida</taxon>
        <taxon>Poales</taxon>
        <taxon>Poaceae</taxon>
        <taxon>BOP clade</taxon>
        <taxon>Oryzoideae</taxon>
        <taxon>Oryzeae</taxon>
        <taxon>Oryzinae</taxon>
        <taxon>Oryza</taxon>
        <taxon>Oryza sativa</taxon>
    </lineage>
</organism>
<dbReference type="GO" id="GO:0003676">
    <property type="term" value="F:nucleic acid binding"/>
    <property type="evidence" value="ECO:0007669"/>
    <property type="project" value="InterPro"/>
</dbReference>
<dbReference type="InterPro" id="IPR002156">
    <property type="entry name" value="RNaseH_domain"/>
</dbReference>
<dbReference type="InterPro" id="IPR021109">
    <property type="entry name" value="Peptidase_aspartic_dom_sf"/>
</dbReference>